<evidence type="ECO:0000256" key="2">
    <source>
        <dbReference type="ARBA" id="ARBA00012417"/>
    </source>
</evidence>
<dbReference type="PANTHER" id="PTHR32294:SF0">
    <property type="entry name" value="DNA POLYMERASE III SUBUNIT ALPHA"/>
    <property type="match status" value="1"/>
</dbReference>
<feature type="domain" description="Polymerase/histidinol phosphatase N-terminal" evidence="9">
    <location>
        <begin position="4"/>
        <end position="71"/>
    </location>
</feature>
<comment type="catalytic activity">
    <reaction evidence="8">
        <text>DNA(n) + a 2'-deoxyribonucleoside 5'-triphosphate = DNA(n+1) + diphosphate</text>
        <dbReference type="Rhea" id="RHEA:22508"/>
        <dbReference type="Rhea" id="RHEA-COMP:17339"/>
        <dbReference type="Rhea" id="RHEA-COMP:17340"/>
        <dbReference type="ChEBI" id="CHEBI:33019"/>
        <dbReference type="ChEBI" id="CHEBI:61560"/>
        <dbReference type="ChEBI" id="CHEBI:173112"/>
        <dbReference type="EC" id="2.7.7.7"/>
    </reaction>
</comment>
<dbReference type="CDD" id="cd04485">
    <property type="entry name" value="DnaE_OBF"/>
    <property type="match status" value="1"/>
</dbReference>
<evidence type="ECO:0000256" key="3">
    <source>
        <dbReference type="ARBA" id="ARBA00019114"/>
    </source>
</evidence>
<keyword evidence="4" id="KW-0808">Transferase</keyword>
<dbReference type="GO" id="GO:0008408">
    <property type="term" value="F:3'-5' exonuclease activity"/>
    <property type="evidence" value="ECO:0007669"/>
    <property type="project" value="InterPro"/>
</dbReference>
<dbReference type="GO" id="GO:0003676">
    <property type="term" value="F:nucleic acid binding"/>
    <property type="evidence" value="ECO:0007669"/>
    <property type="project" value="InterPro"/>
</dbReference>
<evidence type="ECO:0000256" key="4">
    <source>
        <dbReference type="ARBA" id="ARBA00022679"/>
    </source>
</evidence>
<dbReference type="GO" id="GO:0006260">
    <property type="term" value="P:DNA replication"/>
    <property type="evidence" value="ECO:0007669"/>
    <property type="project" value="UniProtKB-KW"/>
</dbReference>
<dbReference type="Pfam" id="PF07733">
    <property type="entry name" value="DNA_pol3_alpha"/>
    <property type="match status" value="1"/>
</dbReference>
<evidence type="ECO:0000313" key="11">
    <source>
        <dbReference type="Proteomes" id="UP000230779"/>
    </source>
</evidence>
<dbReference type="SUPFAM" id="SSF89550">
    <property type="entry name" value="PHP domain-like"/>
    <property type="match status" value="1"/>
</dbReference>
<dbReference type="InterPro" id="IPR029460">
    <property type="entry name" value="DNAPol_HHH"/>
</dbReference>
<dbReference type="InterPro" id="IPR004013">
    <property type="entry name" value="PHP_dom"/>
</dbReference>
<dbReference type="NCBIfam" id="TIGR00594">
    <property type="entry name" value="polc"/>
    <property type="match status" value="1"/>
</dbReference>
<dbReference type="InterPro" id="IPR041931">
    <property type="entry name" value="DNA_pol3_alpha_thumb_dom"/>
</dbReference>
<dbReference type="Pfam" id="PF02811">
    <property type="entry name" value="PHP"/>
    <property type="match status" value="1"/>
</dbReference>
<accession>A0A2M7RG65</accession>
<dbReference type="InterPro" id="IPR040982">
    <property type="entry name" value="DNA_pol3_finger"/>
</dbReference>
<dbReference type="Pfam" id="PF17657">
    <property type="entry name" value="DNA_pol3_finger"/>
    <property type="match status" value="1"/>
</dbReference>
<dbReference type="PANTHER" id="PTHR32294">
    <property type="entry name" value="DNA POLYMERASE III SUBUNIT ALPHA"/>
    <property type="match status" value="1"/>
</dbReference>
<organism evidence="10 11">
    <name type="scientific">Candidatus Kerfeldbacteria bacterium CG_4_10_14_0_8_um_filter_42_10</name>
    <dbReference type="NCBI Taxonomy" id="2014248"/>
    <lineage>
        <taxon>Bacteria</taxon>
        <taxon>Candidatus Kerfeldiibacteriota</taxon>
    </lineage>
</organism>
<reference evidence="10 11" key="1">
    <citation type="submission" date="2017-09" db="EMBL/GenBank/DDBJ databases">
        <title>Depth-based differentiation of microbial function through sediment-hosted aquifers and enrichment of novel symbionts in the deep terrestrial subsurface.</title>
        <authorList>
            <person name="Probst A.J."/>
            <person name="Ladd B."/>
            <person name="Jarett J.K."/>
            <person name="Geller-Mcgrath D.E."/>
            <person name="Sieber C.M."/>
            <person name="Emerson J.B."/>
            <person name="Anantharaman K."/>
            <person name="Thomas B.C."/>
            <person name="Malmstrom R."/>
            <person name="Stieglmeier M."/>
            <person name="Klingl A."/>
            <person name="Woyke T."/>
            <person name="Ryan C.M."/>
            <person name="Banfield J.F."/>
        </authorList>
    </citation>
    <scope>NUCLEOTIDE SEQUENCE [LARGE SCALE GENOMIC DNA]</scope>
    <source>
        <strain evidence="10">CG_4_10_14_0_8_um_filter_42_10</strain>
    </source>
</reference>
<dbReference type="InterPro" id="IPR011708">
    <property type="entry name" value="DNA_pol3_alpha_NTPase_dom"/>
</dbReference>
<dbReference type="Proteomes" id="UP000230779">
    <property type="component" value="Unassembled WGS sequence"/>
</dbReference>
<dbReference type="Gene3D" id="1.10.150.870">
    <property type="match status" value="1"/>
</dbReference>
<evidence type="ECO:0000256" key="8">
    <source>
        <dbReference type="ARBA" id="ARBA00049244"/>
    </source>
</evidence>
<dbReference type="InterPro" id="IPR004365">
    <property type="entry name" value="NA-bd_OB_tRNA"/>
</dbReference>
<dbReference type="InterPro" id="IPR004805">
    <property type="entry name" value="DnaE2/DnaE/PolC"/>
</dbReference>
<evidence type="ECO:0000259" key="9">
    <source>
        <dbReference type="SMART" id="SM00481"/>
    </source>
</evidence>
<keyword evidence="5" id="KW-0548">Nucleotidyltransferase</keyword>
<evidence type="ECO:0000256" key="6">
    <source>
        <dbReference type="ARBA" id="ARBA00022705"/>
    </source>
</evidence>
<dbReference type="InterPro" id="IPR003141">
    <property type="entry name" value="Pol/His_phosphatase_N"/>
</dbReference>
<dbReference type="AlphaFoldDB" id="A0A2M7RG65"/>
<dbReference type="SMART" id="SM00481">
    <property type="entry name" value="POLIIIAc"/>
    <property type="match status" value="1"/>
</dbReference>
<dbReference type="InterPro" id="IPR016195">
    <property type="entry name" value="Pol/histidinol_Pase-like"/>
</dbReference>
<dbReference type="CDD" id="cd12113">
    <property type="entry name" value="PHP_PolIIIA_DnaE3"/>
    <property type="match status" value="1"/>
</dbReference>
<keyword evidence="7" id="KW-0239">DNA-directed DNA polymerase</keyword>
<dbReference type="EMBL" id="PFMD01000077">
    <property type="protein sequence ID" value="PIY95567.1"/>
    <property type="molecule type" value="Genomic_DNA"/>
</dbReference>
<dbReference type="EC" id="2.7.7.7" evidence="2"/>
<evidence type="ECO:0000256" key="1">
    <source>
        <dbReference type="ARBA" id="ARBA00004496"/>
    </source>
</evidence>
<dbReference type="NCBIfam" id="NF004226">
    <property type="entry name" value="PRK05673.1"/>
    <property type="match status" value="1"/>
</dbReference>
<comment type="subcellular location">
    <subcellularLocation>
        <location evidence="1">Cytoplasm</location>
    </subcellularLocation>
</comment>
<comment type="caution">
    <text evidence="10">The sequence shown here is derived from an EMBL/GenBank/DDBJ whole genome shotgun (WGS) entry which is preliminary data.</text>
</comment>
<dbReference type="GO" id="GO:0005737">
    <property type="term" value="C:cytoplasm"/>
    <property type="evidence" value="ECO:0007669"/>
    <property type="project" value="UniProtKB-SubCell"/>
</dbReference>
<dbReference type="Gene3D" id="3.20.20.140">
    <property type="entry name" value="Metal-dependent hydrolases"/>
    <property type="match status" value="1"/>
</dbReference>
<sequence length="1155" mass="130910">MNFVHLHIHSHYSLLDGLPKIDDLVKKAKELDMKALALTDHGVLYGAIEFYQKAKAAEIKPIIGVEMYLAPNGRLNKRSRIDERPNHLVLLAKNITGYQNLIYLTSQAHLEGFYYKPRIDFELLENHHDGLIALTACLQGEIPKAIRNNQLDKAENLIKKYRDFFGEDNFYLELQHHPNLEHQERVNNQLIELSKKLGVPLVATNDVHYLSSSDSDPQDVLLCIQTKKKQSDPDRISYIGEDYSLRSPKEMADFFSAVPEAIKNTEKIADQCNLEIEFGKILLPHFETPAGRSADDYLRELCFIGLKKRFSIELASDYSLDLIKDERTKKIIDRLEYELTVIGKTGFASYFLIVQDFVNWAKENEIVVGPGRGSAAGSLVSYVLNITNIDPLQYDLLFERFLNPERISMPDIDLDFADSRRDEVIEYVENRYGKDHVAQIITFGTMAARAAVRDVGRVQGLPYSFCDRVAKLIPMFMNLEDALKKIPELKEIYQSDPDGKKLLDTAKKLEGVARHSSTHACGVVITPEPLEKYVPIQYASQDDKTIITQYSLHPIEDLGLLKMDFLGLKNLTILENTIAIIKKTTGQEIQIDKIPLDDKKTFRLFQQGETIGVFQLESSGMTRYLKELKPTDLEDIIAMVSLYRPGPMELIPDYIAGKHGKKKITYLHPKLEPILEKTYGIAVYQEQVLQIARDLCGFTLGEADVLRKAIGKKIKKLLLEQEEKFVQGAIKNGIKKEIATRLFDFIEPFAQYGFNRSHAACYALIAYQTAYLKAHWPAQFLAALMTSDYGNTDRIAIEVAEAEKMGISVLPPDINESYSTFTVVRESLEKGEPTIRFGLMAIKNIGANIVRKIIDERKKDGPYQNLDDFLRRVQTKDLNKKSLESLIKCGAMDIFGERQTLLDSLDAILSYAKNSQRETLNGQTNLFGILPVTNSPKLKLKESEPAPKKQKLAWEKSLLGMYVSEHPLQEFAPYLEKITIPIREAANKSRGGLTIGGVVTQIQRIITKTQEPMLFVRFEDPSGSIEILVFPTILKKNPEVWQEDKILLVSGRPSSKEGVFKIICEKAQELDLEKIKTASENAPKKINLKIAKLEKSILDKLKTIFKEHPGSYQVCLIIQNHNQTKKIATQTGIDYNPAVVEQIESVLGKDSLERI</sequence>
<evidence type="ECO:0000256" key="5">
    <source>
        <dbReference type="ARBA" id="ARBA00022695"/>
    </source>
</evidence>
<evidence type="ECO:0000313" key="10">
    <source>
        <dbReference type="EMBL" id="PIY95567.1"/>
    </source>
</evidence>
<name>A0A2M7RG65_9BACT</name>
<dbReference type="Pfam" id="PF14579">
    <property type="entry name" value="HHH_6"/>
    <property type="match status" value="1"/>
</dbReference>
<dbReference type="NCBIfam" id="NF005298">
    <property type="entry name" value="PRK06826.1"/>
    <property type="match status" value="1"/>
</dbReference>
<dbReference type="GO" id="GO:0003887">
    <property type="term" value="F:DNA-directed DNA polymerase activity"/>
    <property type="evidence" value="ECO:0007669"/>
    <property type="project" value="UniProtKB-KW"/>
</dbReference>
<keyword evidence="6" id="KW-0235">DNA replication</keyword>
<protein>
    <recommendedName>
        <fullName evidence="3">DNA polymerase III subunit alpha</fullName>
        <ecNumber evidence="2">2.7.7.7</ecNumber>
    </recommendedName>
</protein>
<dbReference type="Pfam" id="PF01336">
    <property type="entry name" value="tRNA_anti-codon"/>
    <property type="match status" value="1"/>
</dbReference>
<gene>
    <name evidence="10" type="ORF">COY66_06445</name>
</gene>
<evidence type="ECO:0000256" key="7">
    <source>
        <dbReference type="ARBA" id="ARBA00022932"/>
    </source>
</evidence>
<proteinExistence type="predicted"/>
<dbReference type="Gene3D" id="1.10.10.1600">
    <property type="entry name" value="Bacterial DNA polymerase III alpha subunit, thumb domain"/>
    <property type="match status" value="1"/>
</dbReference>